<dbReference type="InterPro" id="IPR038729">
    <property type="entry name" value="Rad50/SbcC_AAA"/>
</dbReference>
<dbReference type="Proteomes" id="UP000265750">
    <property type="component" value="Unassembled WGS sequence"/>
</dbReference>
<dbReference type="PANTHER" id="PTHR41259">
    <property type="entry name" value="DOUBLE-STRAND BREAK REPAIR RAD50 ATPASE, PUTATIVE-RELATED"/>
    <property type="match status" value="1"/>
</dbReference>
<dbReference type="Pfam" id="PF13476">
    <property type="entry name" value="AAA_23"/>
    <property type="match status" value="1"/>
</dbReference>
<proteinExistence type="predicted"/>
<protein>
    <recommendedName>
        <fullName evidence="2">Rad50/SbcC-type AAA domain-containing protein</fullName>
    </recommendedName>
</protein>
<dbReference type="InterPro" id="IPR027417">
    <property type="entry name" value="P-loop_NTPase"/>
</dbReference>
<accession>A0A3A1WN81</accession>
<dbReference type="SUPFAM" id="SSF52540">
    <property type="entry name" value="P-loop containing nucleoside triphosphate hydrolases"/>
    <property type="match status" value="1"/>
</dbReference>
<reference evidence="4" key="1">
    <citation type="submission" date="2018-09" db="EMBL/GenBank/DDBJ databases">
        <authorList>
            <person name="Tuo L."/>
        </authorList>
    </citation>
    <scope>NUCLEOTIDE SEQUENCE [LARGE SCALE GENOMIC DNA]</scope>
    <source>
        <strain evidence="4">M2BS4Y-1</strain>
    </source>
</reference>
<dbReference type="Gene3D" id="3.40.50.300">
    <property type="entry name" value="P-loop containing nucleotide triphosphate hydrolases"/>
    <property type="match status" value="2"/>
</dbReference>
<dbReference type="EMBL" id="QYRN01000004">
    <property type="protein sequence ID" value="RIY01323.1"/>
    <property type="molecule type" value="Genomic_DNA"/>
</dbReference>
<evidence type="ECO:0000259" key="2">
    <source>
        <dbReference type="Pfam" id="PF13476"/>
    </source>
</evidence>
<feature type="coiled-coil region" evidence="1">
    <location>
        <begin position="204"/>
        <end position="295"/>
    </location>
</feature>
<feature type="domain" description="Rad50/SbcC-type AAA" evidence="2">
    <location>
        <begin position="7"/>
        <end position="84"/>
    </location>
</feature>
<evidence type="ECO:0000313" key="3">
    <source>
        <dbReference type="EMBL" id="RIY01323.1"/>
    </source>
</evidence>
<name>A0A3A1WN81_9HYPH</name>
<dbReference type="OrthoDB" id="7069379at2"/>
<dbReference type="AlphaFoldDB" id="A0A3A1WN81"/>
<dbReference type="RefSeq" id="WP_119539493.1">
    <property type="nucleotide sequence ID" value="NZ_QYRN01000004.1"/>
</dbReference>
<comment type="caution">
    <text evidence="3">The sequence shown here is derived from an EMBL/GenBank/DDBJ whole genome shotgun (WGS) entry which is preliminary data.</text>
</comment>
<keyword evidence="1" id="KW-0175">Coiled coil</keyword>
<organism evidence="3 4">
    <name type="scientific">Aureimonas flava</name>
    <dbReference type="NCBI Taxonomy" id="2320271"/>
    <lineage>
        <taxon>Bacteria</taxon>
        <taxon>Pseudomonadati</taxon>
        <taxon>Pseudomonadota</taxon>
        <taxon>Alphaproteobacteria</taxon>
        <taxon>Hyphomicrobiales</taxon>
        <taxon>Aurantimonadaceae</taxon>
        <taxon>Aureimonas</taxon>
    </lineage>
</organism>
<keyword evidence="4" id="KW-1185">Reference proteome</keyword>
<evidence type="ECO:0000313" key="4">
    <source>
        <dbReference type="Proteomes" id="UP000265750"/>
    </source>
</evidence>
<dbReference type="PANTHER" id="PTHR41259:SF1">
    <property type="entry name" value="DOUBLE-STRAND BREAK REPAIR RAD50 ATPASE, PUTATIVE-RELATED"/>
    <property type="match status" value="1"/>
</dbReference>
<sequence>MYLRALTLREFAGVSSLVLDRFESGLNVIVGDNEAGKSTVLAALRAAFFQKHRSSGEATRALVPYGRQARPEVEVAFSLGGTDYRLRKAFLQKPEAELSWSGGRLQGDAVEERLAELLRFTHSGARKSRDGDFVGTFGLLWVNQGRSTEGIDLGAGRDAVTASLEGEVTQVLGGERGRALIAASRASQDRFFTETLRVKTSSPLREAEEHLERLREELAQRRMALADYRARLQRLSDRRSVLRSYEGDDAAGQAAAALARVEAEQRALGDLRRDCADAERELKHALAAREHAGERVRRREALAAAVAQAVALEGAERQRLAELHSASERERRHLGEREDALAIARAALEAAERRAETARLADERLRLSREIERLDAQLAEGRRLAARLDALREEAGGGTPAPRALAELEEIERLCREAEIRLSAASPTVRFAPEKAGAAILLDGESLSDSAAHVVSRRSTFALPGFGTVTVEPGGGSAALADEAARSRERLAARLSALGRSSVEDVRRAVREGEERDAERKRLRELLAARLPSGLEASDAELRGLREALARLPRGDGPEMVVDLVAARAEAQGAREGASRAEGELEAARRDLRAGESERVAAEARVAHRGAEALRLRAEIEEAEAARPAAALREDLAAAELERAAREAVAEARRRALAEGDPETVERTVVAKRRARDEIERTLLALRAEIASLEGELRVQGANALDEEIARLEGEAEQAERARARLALEADASRLLHQTLLQAQREAHESWLAPIKSHVAPYLRLIHPDSDIALDEGTLELTGLRRGGVDEEFHRLSAGAREQVAVVTRLALADVIKKSGHPAAVILDDALVNTDERRLERMHHVLRKAAEGLQVIVLTCRERDFRDIGAPIFRL</sequence>
<feature type="coiled-coil region" evidence="1">
    <location>
        <begin position="334"/>
        <end position="421"/>
    </location>
</feature>
<feature type="coiled-coil region" evidence="1">
    <location>
        <begin position="571"/>
        <end position="605"/>
    </location>
</feature>
<feature type="coiled-coil region" evidence="1">
    <location>
        <begin position="676"/>
        <end position="729"/>
    </location>
</feature>
<dbReference type="GO" id="GO:0006302">
    <property type="term" value="P:double-strand break repair"/>
    <property type="evidence" value="ECO:0007669"/>
    <property type="project" value="InterPro"/>
</dbReference>
<evidence type="ECO:0000256" key="1">
    <source>
        <dbReference type="SAM" id="Coils"/>
    </source>
</evidence>
<dbReference type="GO" id="GO:0016887">
    <property type="term" value="F:ATP hydrolysis activity"/>
    <property type="evidence" value="ECO:0007669"/>
    <property type="project" value="InterPro"/>
</dbReference>
<gene>
    <name evidence="3" type="ORF">D3218_08120</name>
</gene>